<protein>
    <submittedName>
        <fullName evidence="2">Uncharacterized protein</fullName>
    </submittedName>
</protein>
<name>A0AAW0U4Y4_SCYPA</name>
<evidence type="ECO:0000313" key="3">
    <source>
        <dbReference type="Proteomes" id="UP001487740"/>
    </source>
</evidence>
<evidence type="ECO:0000256" key="1">
    <source>
        <dbReference type="SAM" id="MobiDB-lite"/>
    </source>
</evidence>
<organism evidence="2 3">
    <name type="scientific">Scylla paramamosain</name>
    <name type="common">Mud crab</name>
    <dbReference type="NCBI Taxonomy" id="85552"/>
    <lineage>
        <taxon>Eukaryota</taxon>
        <taxon>Metazoa</taxon>
        <taxon>Ecdysozoa</taxon>
        <taxon>Arthropoda</taxon>
        <taxon>Crustacea</taxon>
        <taxon>Multicrustacea</taxon>
        <taxon>Malacostraca</taxon>
        <taxon>Eumalacostraca</taxon>
        <taxon>Eucarida</taxon>
        <taxon>Decapoda</taxon>
        <taxon>Pleocyemata</taxon>
        <taxon>Brachyura</taxon>
        <taxon>Eubrachyura</taxon>
        <taxon>Portunoidea</taxon>
        <taxon>Portunidae</taxon>
        <taxon>Portuninae</taxon>
        <taxon>Scylla</taxon>
    </lineage>
</organism>
<evidence type="ECO:0000313" key="2">
    <source>
        <dbReference type="EMBL" id="KAK8394629.1"/>
    </source>
</evidence>
<feature type="region of interest" description="Disordered" evidence="1">
    <location>
        <begin position="1"/>
        <end position="36"/>
    </location>
</feature>
<accession>A0AAW0U4Y4</accession>
<proteinExistence type="predicted"/>
<feature type="compositionally biased region" description="Basic and acidic residues" evidence="1">
    <location>
        <begin position="12"/>
        <end position="33"/>
    </location>
</feature>
<gene>
    <name evidence="2" type="ORF">O3P69_005828</name>
</gene>
<dbReference type="Proteomes" id="UP001487740">
    <property type="component" value="Unassembled WGS sequence"/>
</dbReference>
<dbReference type="EMBL" id="JARAKH010000018">
    <property type="protein sequence ID" value="KAK8394629.1"/>
    <property type="molecule type" value="Genomic_DNA"/>
</dbReference>
<keyword evidence="3" id="KW-1185">Reference proteome</keyword>
<sequence>MAAASWATGCGRRAEVETGREMKETNNELEQRNDGNSFYVQDVREVATPYLQFVTSGPADILSRRTPPRVEQSLPTNYQLRRERCKDPNEQRGLSLCYPAFMAGFVVSPVFDLAGGSVNKREDL</sequence>
<dbReference type="AlphaFoldDB" id="A0AAW0U4Y4"/>
<reference evidence="2 3" key="1">
    <citation type="submission" date="2023-03" db="EMBL/GenBank/DDBJ databases">
        <title>High-quality genome of Scylla paramamosain provides insights in environmental adaptation.</title>
        <authorList>
            <person name="Zhang L."/>
        </authorList>
    </citation>
    <scope>NUCLEOTIDE SEQUENCE [LARGE SCALE GENOMIC DNA]</scope>
    <source>
        <strain evidence="2">LZ_2023a</strain>
        <tissue evidence="2">Muscle</tissue>
    </source>
</reference>
<comment type="caution">
    <text evidence="2">The sequence shown here is derived from an EMBL/GenBank/DDBJ whole genome shotgun (WGS) entry which is preliminary data.</text>
</comment>